<dbReference type="InterPro" id="IPR045162">
    <property type="entry name" value="Vps15-like"/>
</dbReference>
<dbReference type="PANTHER" id="PTHR17583">
    <property type="entry name" value="PHOSPHOINOSITIDE 3-KINASE REGULATORY SUBUNIT 4"/>
    <property type="match status" value="1"/>
</dbReference>
<evidence type="ECO:0000256" key="7">
    <source>
        <dbReference type="SAM" id="MobiDB-lite"/>
    </source>
</evidence>
<dbReference type="Pfam" id="PF00069">
    <property type="entry name" value="Pkinase"/>
    <property type="match status" value="1"/>
</dbReference>
<keyword evidence="6" id="KW-0067">ATP-binding</keyword>
<dbReference type="SMART" id="SM00220">
    <property type="entry name" value="S_TKc"/>
    <property type="match status" value="1"/>
</dbReference>
<protein>
    <recommendedName>
        <fullName evidence="1">non-specific serine/threonine protein kinase</fullName>
        <ecNumber evidence="1">2.7.11.1</ecNumber>
    </recommendedName>
</protein>
<comment type="caution">
    <text evidence="9">The sequence shown here is derived from an EMBL/GenBank/DDBJ whole genome shotgun (WGS) entry which is preliminary data.</text>
</comment>
<dbReference type="InterPro" id="IPR055231">
    <property type="entry name" value="2AA_helical"/>
</dbReference>
<dbReference type="Pfam" id="PF22956">
    <property type="entry name" value="VPS15-like_hel"/>
    <property type="match status" value="1"/>
</dbReference>
<evidence type="ECO:0000259" key="8">
    <source>
        <dbReference type="PROSITE" id="PS50011"/>
    </source>
</evidence>
<keyword evidence="2" id="KW-0853">WD repeat</keyword>
<evidence type="ECO:0000256" key="2">
    <source>
        <dbReference type="ARBA" id="ARBA00022574"/>
    </source>
</evidence>
<feature type="region of interest" description="Disordered" evidence="7">
    <location>
        <begin position="937"/>
        <end position="966"/>
    </location>
</feature>
<dbReference type="EMBL" id="JAPFFF010000019">
    <property type="protein sequence ID" value="KAK8857828.1"/>
    <property type="molecule type" value="Genomic_DNA"/>
</dbReference>
<feature type="compositionally biased region" description="Basic and acidic residues" evidence="7">
    <location>
        <begin position="937"/>
        <end position="946"/>
    </location>
</feature>
<proteinExistence type="predicted"/>
<accession>A0ABR2I5N1</accession>
<feature type="compositionally biased region" description="Acidic residues" evidence="7">
    <location>
        <begin position="947"/>
        <end position="961"/>
    </location>
</feature>
<dbReference type="InterPro" id="IPR016024">
    <property type="entry name" value="ARM-type_fold"/>
</dbReference>
<dbReference type="EC" id="2.7.11.1" evidence="1"/>
<keyword evidence="10" id="KW-1185">Reference proteome</keyword>
<evidence type="ECO:0000313" key="10">
    <source>
        <dbReference type="Proteomes" id="UP001470230"/>
    </source>
</evidence>
<dbReference type="Gene3D" id="1.10.510.10">
    <property type="entry name" value="Transferase(Phosphotransferase) domain 1"/>
    <property type="match status" value="1"/>
</dbReference>
<keyword evidence="3" id="KW-0808">Transferase</keyword>
<evidence type="ECO:0000256" key="1">
    <source>
        <dbReference type="ARBA" id="ARBA00012513"/>
    </source>
</evidence>
<keyword evidence="5" id="KW-0418">Kinase</keyword>
<evidence type="ECO:0000256" key="4">
    <source>
        <dbReference type="ARBA" id="ARBA00022737"/>
    </source>
</evidence>
<dbReference type="SUPFAM" id="SSF56112">
    <property type="entry name" value="Protein kinase-like (PK-like)"/>
    <property type="match status" value="1"/>
</dbReference>
<dbReference type="Proteomes" id="UP001470230">
    <property type="component" value="Unassembled WGS sequence"/>
</dbReference>
<reference evidence="9 10" key="1">
    <citation type="submission" date="2024-04" db="EMBL/GenBank/DDBJ databases">
        <title>Tritrichomonas musculus Genome.</title>
        <authorList>
            <person name="Alves-Ferreira E."/>
            <person name="Grigg M."/>
            <person name="Lorenzi H."/>
            <person name="Galac M."/>
        </authorList>
    </citation>
    <scope>NUCLEOTIDE SEQUENCE [LARGE SCALE GENOMIC DNA]</scope>
    <source>
        <strain evidence="9 10">EAF2021</strain>
    </source>
</reference>
<feature type="domain" description="Protein kinase" evidence="8">
    <location>
        <begin position="1"/>
        <end position="295"/>
    </location>
</feature>
<dbReference type="InterPro" id="IPR000719">
    <property type="entry name" value="Prot_kinase_dom"/>
</dbReference>
<keyword evidence="4" id="KW-0677">Repeat</keyword>
<dbReference type="SUPFAM" id="SSF50978">
    <property type="entry name" value="WD40 repeat-like"/>
    <property type="match status" value="1"/>
</dbReference>
<dbReference type="InterPro" id="IPR011009">
    <property type="entry name" value="Kinase-like_dom_sf"/>
</dbReference>
<gene>
    <name evidence="9" type="ORF">M9Y10_012922</name>
</gene>
<dbReference type="InterPro" id="IPR036322">
    <property type="entry name" value="WD40_repeat_dom_sf"/>
</dbReference>
<evidence type="ECO:0000256" key="6">
    <source>
        <dbReference type="ARBA" id="ARBA00022840"/>
    </source>
</evidence>
<keyword evidence="6" id="KW-0547">Nucleotide-binding</keyword>
<name>A0ABR2I5N1_9EUKA</name>
<evidence type="ECO:0000313" key="9">
    <source>
        <dbReference type="EMBL" id="KAK8857828.1"/>
    </source>
</evidence>
<organism evidence="9 10">
    <name type="scientific">Tritrichomonas musculus</name>
    <dbReference type="NCBI Taxonomy" id="1915356"/>
    <lineage>
        <taxon>Eukaryota</taxon>
        <taxon>Metamonada</taxon>
        <taxon>Parabasalia</taxon>
        <taxon>Tritrichomonadida</taxon>
        <taxon>Tritrichomonadidae</taxon>
        <taxon>Tritrichomonas</taxon>
    </lineage>
</organism>
<evidence type="ECO:0000256" key="5">
    <source>
        <dbReference type="ARBA" id="ARBA00022777"/>
    </source>
</evidence>
<dbReference type="PROSITE" id="PS50011">
    <property type="entry name" value="PROTEIN_KINASE_DOM"/>
    <property type="match status" value="1"/>
</dbReference>
<evidence type="ECO:0000256" key="3">
    <source>
        <dbReference type="ARBA" id="ARBA00022679"/>
    </source>
</evidence>
<dbReference type="PANTHER" id="PTHR17583:SF0">
    <property type="entry name" value="PHOSPHOINOSITIDE 3-KINASE REGULATORY SUBUNIT 4"/>
    <property type="match status" value="1"/>
</dbReference>
<sequence length="1020" mass="118315">MGNNVVIPSFGNWYVETLKRMKIRVKSTIESSTFFITLDCINENNEPLIVKAYEYTKNLRLFPIVQYSEKYFQTLDQSEDFSICGFNLIKIIDKCAYLVRPKFEYTLSQRLSDYPLPEEIEKKWISYELLTAVKSFHEAGVIHGNLHPDNVFLSWDLRLTIGDPAPYKPAQILFSHPQTFIHFFGSSNTHCYLSPRRLIIKGDEPKLKEFKDLDETDDIFPVGCIIYFIFTQKHLFTLSTIRDYVEGRYSKQIDNCLHELPTDIRDLVKKCIDLDPKQRKLTFENINSYFPKYFFQFFSQIQEFFENHITLSNLVKMIPILEEFANIGGDDVRIIWTNILAQFLLKSDDLHSKVNFSYFFINFFSPLSDEMVLTRVLPNLIGLLTTDSTLMTTTVFNCLEILFDNVKTVPSYLKLIFRNYLIPALSNLYTTSSVDIKCAIWDFVPRLLRITGRLDPECAPSFIKIYSLLFQPTDKIILDCFYNSFSDLIREKKLPFLNIYTQLISCLNSPNHMLRVYIINIFMKYWDYIDSSEKKKYRKAINDILPVTFLLSDGEYRNTILDFVKWIVCTGVIDKYYYSDVFVFIIPFFNSSEDSTRYIITQIIKNLPEEFSMANLPRFILKSLNRREIISPKKILNYEQMAPSANCTNLTTHSKLIARTKFLASKRISTSPITSVMPFFNYDGFKAAASDIEGRLYKFSSQGNTYNQIYTNENKIKTAIALKSKNVSLIAEPNRILTVDWDPIKLTPLPYQIDSPIRSINRIFNDNCFFTTNEDSSVTFYDRRMRDSINRAKFNDLSMISSCVWPTSQTVGFGFDEGFVTLFDTRVFIPLQTFPTVQAKTISPIYDENGAFFVGGYRGSQIFNFTDRKSIVKLPFKSQISIPYKGSTIFFSQDSTFLVKMKPYVQAYVLSDLGGVQALKRKEDEIEFVKSYKNNQDTKIDNNDNKESEDDNNIDADDVDENDNKADSPLYVHQDIRFSSHFASKPPLHNHSVPITSVTELEYGFASGDAIGNVNFWRIE</sequence>
<dbReference type="SUPFAM" id="SSF48371">
    <property type="entry name" value="ARM repeat"/>
    <property type="match status" value="1"/>
</dbReference>